<feature type="transmembrane region" description="Helical" evidence="12">
    <location>
        <begin position="155"/>
        <end position="181"/>
    </location>
</feature>
<keyword evidence="15" id="KW-1185">Reference proteome</keyword>
<name>B2IFC1_BEII9</name>
<comment type="subcellular location">
    <subcellularLocation>
        <location evidence="1">Cell inner membrane</location>
        <topology evidence="1">Multi-pass membrane protein</topology>
    </subcellularLocation>
    <subcellularLocation>
        <location evidence="12">Cell membrane</location>
        <topology evidence="12">Multi-pass membrane protein</topology>
    </subcellularLocation>
</comment>
<dbReference type="PROSITE" id="PS50928">
    <property type="entry name" value="ABC_TM1"/>
    <property type="match status" value="1"/>
</dbReference>
<dbReference type="Pfam" id="PF12911">
    <property type="entry name" value="OppC_N"/>
    <property type="match status" value="1"/>
</dbReference>
<dbReference type="KEGG" id="bid:Bind_3464"/>
<keyword evidence="5 12" id="KW-0812">Transmembrane</keyword>
<evidence type="ECO:0000313" key="15">
    <source>
        <dbReference type="Proteomes" id="UP000001695"/>
    </source>
</evidence>
<dbReference type="GO" id="GO:0055085">
    <property type="term" value="P:transmembrane transport"/>
    <property type="evidence" value="ECO:0007669"/>
    <property type="project" value="InterPro"/>
</dbReference>
<evidence type="ECO:0000256" key="3">
    <source>
        <dbReference type="ARBA" id="ARBA00022475"/>
    </source>
</evidence>
<dbReference type="Proteomes" id="UP000001695">
    <property type="component" value="Chromosome"/>
</dbReference>
<feature type="transmembrane region" description="Helical" evidence="12">
    <location>
        <begin position="274"/>
        <end position="299"/>
    </location>
</feature>
<dbReference type="RefSeq" id="WP_012386369.1">
    <property type="nucleotide sequence ID" value="NC_010581.1"/>
</dbReference>
<evidence type="ECO:0000256" key="10">
    <source>
        <dbReference type="ARBA" id="ARBA00024202"/>
    </source>
</evidence>
<proteinExistence type="inferred from homology"/>
<dbReference type="PROSITE" id="PS51257">
    <property type="entry name" value="PROKAR_LIPOPROTEIN"/>
    <property type="match status" value="1"/>
</dbReference>
<feature type="domain" description="ABC transmembrane type-1" evidence="13">
    <location>
        <begin position="153"/>
        <end position="342"/>
    </location>
</feature>
<dbReference type="GO" id="GO:0015833">
    <property type="term" value="P:peptide transport"/>
    <property type="evidence" value="ECO:0007669"/>
    <property type="project" value="UniProtKB-KW"/>
</dbReference>
<evidence type="ECO:0000256" key="2">
    <source>
        <dbReference type="ARBA" id="ARBA00022448"/>
    </source>
</evidence>
<organism evidence="14 15">
    <name type="scientific">Beijerinckia indica subsp. indica (strain ATCC 9039 / DSM 1715 / NCIMB 8712)</name>
    <dbReference type="NCBI Taxonomy" id="395963"/>
    <lineage>
        <taxon>Bacteria</taxon>
        <taxon>Pseudomonadati</taxon>
        <taxon>Pseudomonadota</taxon>
        <taxon>Alphaproteobacteria</taxon>
        <taxon>Hyphomicrobiales</taxon>
        <taxon>Beijerinckiaceae</taxon>
        <taxon>Beijerinckia</taxon>
    </lineage>
</organism>
<sequence length="353" mass="38205">MASSKTFSLPQRASLVFLAVMTLACLIGPWLSPHAHDQVYRDYLLLPPSLAAHPTEAEAETALADIAHSLRLRLAHSTLERESARVTFASDKPIDERVLRGFARSDLFGPARLLEQTDAGREITLETPLRHSYFLFGTDANGRDLLTRVLVAGRISLAVGLLASFVALIIGVAFGALAGYLGGATGALMMRLVEIVYALPFIFLVIVLTMVLGRGFLLILIAIGAVEWLDMARIVRAETLSLKQRDYVLAAEALGASVPAILWHHILPNALGPIMAYMAVLVPRVILLESFVSFLGLGVQEPLTSWGVLIADGARTIQSAAHLLVFPSLFLGLTLAALHQLGAGWRDLFETSR</sequence>
<dbReference type="CDD" id="cd06261">
    <property type="entry name" value="TM_PBP2"/>
    <property type="match status" value="1"/>
</dbReference>
<dbReference type="InterPro" id="IPR025966">
    <property type="entry name" value="OppC_N"/>
</dbReference>
<evidence type="ECO:0000256" key="12">
    <source>
        <dbReference type="RuleBase" id="RU363032"/>
    </source>
</evidence>
<dbReference type="GO" id="GO:0015031">
    <property type="term" value="P:protein transport"/>
    <property type="evidence" value="ECO:0007669"/>
    <property type="project" value="UniProtKB-KW"/>
</dbReference>
<dbReference type="PANTHER" id="PTHR43386">
    <property type="entry name" value="OLIGOPEPTIDE TRANSPORT SYSTEM PERMEASE PROTEIN APPC"/>
    <property type="match status" value="1"/>
</dbReference>
<evidence type="ECO:0000256" key="1">
    <source>
        <dbReference type="ARBA" id="ARBA00004429"/>
    </source>
</evidence>
<evidence type="ECO:0000313" key="14">
    <source>
        <dbReference type="EMBL" id="ACB97021.1"/>
    </source>
</evidence>
<evidence type="ECO:0000256" key="8">
    <source>
        <dbReference type="ARBA" id="ARBA00022989"/>
    </source>
</evidence>
<feature type="transmembrane region" description="Helical" evidence="12">
    <location>
        <begin position="12"/>
        <end position="31"/>
    </location>
</feature>
<dbReference type="Gene3D" id="1.10.3720.10">
    <property type="entry name" value="MetI-like"/>
    <property type="match status" value="1"/>
</dbReference>
<dbReference type="HOGENOM" id="CLU_028518_1_3_5"/>
<evidence type="ECO:0000256" key="4">
    <source>
        <dbReference type="ARBA" id="ARBA00022519"/>
    </source>
</evidence>
<dbReference type="InterPro" id="IPR000515">
    <property type="entry name" value="MetI-like"/>
</dbReference>
<dbReference type="EMBL" id="CP001016">
    <property type="protein sequence ID" value="ACB97021.1"/>
    <property type="molecule type" value="Genomic_DNA"/>
</dbReference>
<feature type="transmembrane region" description="Helical" evidence="12">
    <location>
        <begin position="201"/>
        <end position="226"/>
    </location>
</feature>
<dbReference type="SUPFAM" id="SSF161098">
    <property type="entry name" value="MetI-like"/>
    <property type="match status" value="1"/>
</dbReference>
<keyword evidence="7" id="KW-0653">Protein transport</keyword>
<comment type="similarity">
    <text evidence="10">Belongs to the binding-protein-dependent transport system permease family. OppBC subfamily.</text>
</comment>
<dbReference type="eggNOG" id="COG1173">
    <property type="taxonomic scope" value="Bacteria"/>
</dbReference>
<keyword evidence="4" id="KW-0997">Cell inner membrane</keyword>
<evidence type="ECO:0000256" key="7">
    <source>
        <dbReference type="ARBA" id="ARBA00022927"/>
    </source>
</evidence>
<keyword evidence="8 12" id="KW-1133">Transmembrane helix</keyword>
<dbReference type="GO" id="GO:0005886">
    <property type="term" value="C:plasma membrane"/>
    <property type="evidence" value="ECO:0007669"/>
    <property type="project" value="UniProtKB-SubCell"/>
</dbReference>
<dbReference type="PANTHER" id="PTHR43386:SF2">
    <property type="entry name" value="OLIGOPEPTIDE TRANSPORT SYSTEM PERMEASE PROTEIN OPPC"/>
    <property type="match status" value="1"/>
</dbReference>
<feature type="transmembrane region" description="Helical" evidence="12">
    <location>
        <begin position="320"/>
        <end position="341"/>
    </location>
</feature>
<evidence type="ECO:0000256" key="11">
    <source>
        <dbReference type="ARBA" id="ARBA00072251"/>
    </source>
</evidence>
<keyword evidence="2 12" id="KW-0813">Transport</keyword>
<dbReference type="InterPro" id="IPR050366">
    <property type="entry name" value="BP-dependent_transpt_permease"/>
</dbReference>
<feature type="transmembrane region" description="Helical" evidence="12">
    <location>
        <begin position="247"/>
        <end position="268"/>
    </location>
</feature>
<keyword evidence="6" id="KW-0571">Peptide transport</keyword>
<dbReference type="InterPro" id="IPR035906">
    <property type="entry name" value="MetI-like_sf"/>
</dbReference>
<evidence type="ECO:0000259" key="13">
    <source>
        <dbReference type="PROSITE" id="PS50928"/>
    </source>
</evidence>
<accession>B2IFC1</accession>
<reference evidence="15" key="1">
    <citation type="submission" date="2008-03" db="EMBL/GenBank/DDBJ databases">
        <title>Complete sequence of chromosome of Beijerinckia indica subsp. indica ATCC 9039.</title>
        <authorList>
            <consortium name="US DOE Joint Genome Institute"/>
            <person name="Copeland A."/>
            <person name="Lucas S."/>
            <person name="Lapidus A."/>
            <person name="Glavina del Rio T."/>
            <person name="Dalin E."/>
            <person name="Tice H."/>
            <person name="Bruce D."/>
            <person name="Goodwin L."/>
            <person name="Pitluck S."/>
            <person name="LaButti K."/>
            <person name="Schmutz J."/>
            <person name="Larimer F."/>
            <person name="Land M."/>
            <person name="Hauser L."/>
            <person name="Kyrpides N."/>
            <person name="Mikhailova N."/>
            <person name="Dunfield P.F."/>
            <person name="Dedysh S.N."/>
            <person name="Liesack W."/>
            <person name="Saw J.H."/>
            <person name="Alam M."/>
            <person name="Chen Y."/>
            <person name="Murrell J.C."/>
            <person name="Richardson P."/>
        </authorList>
    </citation>
    <scope>NUCLEOTIDE SEQUENCE [LARGE SCALE GENOMIC DNA]</scope>
    <source>
        <strain evidence="15">ATCC 9039 / DSM 1715 / NCIMB 8712</strain>
    </source>
</reference>
<evidence type="ECO:0000256" key="5">
    <source>
        <dbReference type="ARBA" id="ARBA00022692"/>
    </source>
</evidence>
<evidence type="ECO:0000256" key="6">
    <source>
        <dbReference type="ARBA" id="ARBA00022856"/>
    </source>
</evidence>
<protein>
    <recommendedName>
        <fullName evidence="11">Oligopeptide transport system permease protein OppC</fullName>
    </recommendedName>
</protein>
<dbReference type="STRING" id="395963.Bind_3464"/>
<reference evidence="14 15" key="2">
    <citation type="journal article" date="2010" name="J. Bacteriol.">
        <title>Complete genome sequence of Beijerinckia indica subsp. indica.</title>
        <authorList>
            <person name="Tamas I."/>
            <person name="Dedysh S.N."/>
            <person name="Liesack W."/>
            <person name="Stott M.B."/>
            <person name="Alam M."/>
            <person name="Murrell J.C."/>
            <person name="Dunfield P.F."/>
        </authorList>
    </citation>
    <scope>NUCLEOTIDE SEQUENCE [LARGE SCALE GENOMIC DNA]</scope>
    <source>
        <strain evidence="15">ATCC 9039 / DSM 1715 / NCIMB 8712</strain>
    </source>
</reference>
<evidence type="ECO:0000256" key="9">
    <source>
        <dbReference type="ARBA" id="ARBA00023136"/>
    </source>
</evidence>
<keyword evidence="3" id="KW-1003">Cell membrane</keyword>
<gene>
    <name evidence="14" type="ordered locus">Bind_3464</name>
</gene>
<dbReference type="AlphaFoldDB" id="B2IFC1"/>
<dbReference type="Pfam" id="PF00528">
    <property type="entry name" value="BPD_transp_1"/>
    <property type="match status" value="1"/>
</dbReference>
<keyword evidence="9 12" id="KW-0472">Membrane</keyword>